<sequence length="654" mass="75274">MEKMWKVEFQNVGICYFPESRVDCHYTMNPEHTWNSNDWIGLFKIGWSSIKDYHTFVWASAPSSYKEGSSVNCCVNFQASYLPGPSAQLYQFVYVDGKGEVCSRSAPFTFSAPKPLEELVTLEEEGQGEEVGEDMLLVIPRAQLLQTRLQECLKERAELLKALEAADHNVERERGRRERDRSSWEQSRRELERKIGELKEEVKEFREKVEDMMKKQKEVEDLGEALTEEKRALLAEKEANEQCIRELEEDIKILTHRGLERETDLERMRDRAKKAAIQKKEDEDEHKSLKFKMEQTEKELHSLSAEFQSLRSSLAQRDTQALQLRDTINTLTNKLNSAHRKEAANEVALSELRSIQERMNVSERCVETLRGELRDLVAQRDTAHAELHQARLQAAQLTLQLADASLNLREGRAHWAHERESLQQSSEMDKVRLERLNDEIQQKEEMLQESRMEREKAVVELGREKDCNRVQLSETRRELQELKASLRVAQKEKEQLQTEVQEVMEYSRQLERRLEVLSDCKWSETAVLQSSRAESPLLSDSEDENPEALQDTHSSGPVNHYSLCEQPQADLLLPATPPPSPRHPSSMDTVVISQPAPLSAPHQPSAHMQTHSSESEEEYEAALSVDHSSGEETPLLLPDNRDTTLGELAESPLW</sequence>
<proteinExistence type="inferred from homology"/>
<evidence type="ECO:0000256" key="7">
    <source>
        <dbReference type="SAM" id="Coils"/>
    </source>
</evidence>
<feature type="domain" description="SKICH" evidence="10">
    <location>
        <begin position="7"/>
        <end position="110"/>
    </location>
</feature>
<dbReference type="Proteomes" id="UP000316079">
    <property type="component" value="Unassembled WGS sequence"/>
</dbReference>
<dbReference type="AlphaFoldDB" id="A0A553R891"/>
<comment type="subcellular location">
    <subcellularLocation>
        <location evidence="2">Cytoplasm</location>
    </subcellularLocation>
    <subcellularLocation>
        <location evidence="1">Nucleus</location>
    </subcellularLocation>
</comment>
<dbReference type="STRING" id="623744.A0A553R891"/>
<dbReference type="GO" id="GO:0045944">
    <property type="term" value="P:positive regulation of transcription by RNA polymerase II"/>
    <property type="evidence" value="ECO:0007669"/>
    <property type="project" value="TreeGrafter"/>
</dbReference>
<dbReference type="EMBL" id="SRMA01025169">
    <property type="protein sequence ID" value="TRY98399.1"/>
    <property type="molecule type" value="Genomic_DNA"/>
</dbReference>
<name>A0A553R891_9TELE</name>
<evidence type="ECO:0008006" key="13">
    <source>
        <dbReference type="Google" id="ProtNLM"/>
    </source>
</evidence>
<comment type="caution">
    <text evidence="11">The sequence shown here is derived from an EMBL/GenBank/DDBJ whole genome shotgun (WGS) entry which is preliminary data.</text>
</comment>
<evidence type="ECO:0000256" key="2">
    <source>
        <dbReference type="ARBA" id="ARBA00004496"/>
    </source>
</evidence>
<evidence type="ECO:0000259" key="9">
    <source>
        <dbReference type="Pfam" id="PF07888"/>
    </source>
</evidence>
<gene>
    <name evidence="11" type="ORF">DNTS_035208</name>
</gene>
<protein>
    <recommendedName>
        <fullName evidence="13">SKICH domain-containing protein</fullName>
    </recommendedName>
</protein>
<reference evidence="11 12" key="1">
    <citation type="journal article" date="2019" name="Sci. Data">
        <title>Hybrid genome assembly and annotation of Danionella translucida.</title>
        <authorList>
            <person name="Kadobianskyi M."/>
            <person name="Schulze L."/>
            <person name="Schuelke M."/>
            <person name="Judkewitz B."/>
        </authorList>
    </citation>
    <scope>NUCLEOTIDE SEQUENCE [LARGE SCALE GENOMIC DNA]</scope>
    <source>
        <strain evidence="11 12">Bolton</strain>
    </source>
</reference>
<dbReference type="Pfam" id="PF17751">
    <property type="entry name" value="SKICH"/>
    <property type="match status" value="1"/>
</dbReference>
<feature type="coiled-coil region" evidence="7">
    <location>
        <begin position="366"/>
        <end position="513"/>
    </location>
</feature>
<evidence type="ECO:0000313" key="11">
    <source>
        <dbReference type="EMBL" id="TRY98399.1"/>
    </source>
</evidence>
<evidence type="ECO:0000256" key="8">
    <source>
        <dbReference type="SAM" id="MobiDB-lite"/>
    </source>
</evidence>
<organism evidence="11 12">
    <name type="scientific">Danionella cerebrum</name>
    <dbReference type="NCBI Taxonomy" id="2873325"/>
    <lineage>
        <taxon>Eukaryota</taxon>
        <taxon>Metazoa</taxon>
        <taxon>Chordata</taxon>
        <taxon>Craniata</taxon>
        <taxon>Vertebrata</taxon>
        <taxon>Euteleostomi</taxon>
        <taxon>Actinopterygii</taxon>
        <taxon>Neopterygii</taxon>
        <taxon>Teleostei</taxon>
        <taxon>Ostariophysi</taxon>
        <taxon>Cypriniformes</taxon>
        <taxon>Danionidae</taxon>
        <taxon>Danioninae</taxon>
        <taxon>Danionella</taxon>
    </lineage>
</organism>
<comment type="similarity">
    <text evidence="6">Belongs to the CALCOCO family.</text>
</comment>
<dbReference type="InterPro" id="IPR012852">
    <property type="entry name" value="CALCOCO1-like"/>
</dbReference>
<dbReference type="GO" id="GO:0003713">
    <property type="term" value="F:transcription coactivator activity"/>
    <property type="evidence" value="ECO:0007669"/>
    <property type="project" value="TreeGrafter"/>
</dbReference>
<dbReference type="GO" id="GO:0005634">
    <property type="term" value="C:nucleus"/>
    <property type="evidence" value="ECO:0007669"/>
    <property type="project" value="UniProtKB-SubCell"/>
</dbReference>
<evidence type="ECO:0000259" key="10">
    <source>
        <dbReference type="Pfam" id="PF17751"/>
    </source>
</evidence>
<dbReference type="OrthoDB" id="10015001at2759"/>
<evidence type="ECO:0000313" key="12">
    <source>
        <dbReference type="Proteomes" id="UP000316079"/>
    </source>
</evidence>
<feature type="coiled-coil region" evidence="7">
    <location>
        <begin position="142"/>
        <end position="341"/>
    </location>
</feature>
<evidence type="ECO:0000256" key="4">
    <source>
        <dbReference type="ARBA" id="ARBA00023054"/>
    </source>
</evidence>
<keyword evidence="5" id="KW-0539">Nucleus</keyword>
<keyword evidence="12" id="KW-1185">Reference proteome</keyword>
<keyword evidence="4 7" id="KW-0175">Coiled coil</keyword>
<evidence type="ECO:0000256" key="3">
    <source>
        <dbReference type="ARBA" id="ARBA00022490"/>
    </source>
</evidence>
<accession>A0A553R891</accession>
<evidence type="ECO:0000256" key="5">
    <source>
        <dbReference type="ARBA" id="ARBA00023242"/>
    </source>
</evidence>
<keyword evidence="3" id="KW-0963">Cytoplasm</keyword>
<dbReference type="InterPro" id="IPR051002">
    <property type="entry name" value="UBA_autophagy_assoc_protein"/>
</dbReference>
<dbReference type="PANTHER" id="PTHR31915">
    <property type="entry name" value="SKICH DOMAIN-CONTAINING PROTEIN"/>
    <property type="match status" value="1"/>
</dbReference>
<dbReference type="Gene3D" id="2.60.40.2840">
    <property type="match status" value="1"/>
</dbReference>
<dbReference type="Pfam" id="PF07888">
    <property type="entry name" value="CALCOCO1"/>
    <property type="match status" value="1"/>
</dbReference>
<feature type="domain" description="Calcium binding and coiled-coil" evidence="9">
    <location>
        <begin position="114"/>
        <end position="606"/>
    </location>
</feature>
<feature type="region of interest" description="Disordered" evidence="8">
    <location>
        <begin position="528"/>
        <end position="654"/>
    </location>
</feature>
<dbReference type="InterPro" id="IPR041611">
    <property type="entry name" value="SKICH"/>
</dbReference>
<dbReference type="GO" id="GO:0005737">
    <property type="term" value="C:cytoplasm"/>
    <property type="evidence" value="ECO:0007669"/>
    <property type="project" value="UniProtKB-SubCell"/>
</dbReference>
<evidence type="ECO:0000256" key="6">
    <source>
        <dbReference type="ARBA" id="ARBA00037963"/>
    </source>
</evidence>
<evidence type="ECO:0000256" key="1">
    <source>
        <dbReference type="ARBA" id="ARBA00004123"/>
    </source>
</evidence>
<dbReference type="PANTHER" id="PTHR31915:SF5">
    <property type="entry name" value="CALCIUM-BINDING AND COILED-COIL DOMAIN-CONTAINING PROTEIN 1"/>
    <property type="match status" value="1"/>
</dbReference>